<evidence type="ECO:0000256" key="2">
    <source>
        <dbReference type="ARBA" id="ARBA00023157"/>
    </source>
</evidence>
<proteinExistence type="inferred from homology"/>
<name>T1J6E1_STRMM</name>
<evidence type="ECO:0000313" key="5">
    <source>
        <dbReference type="Proteomes" id="UP000014500"/>
    </source>
</evidence>
<comment type="similarity">
    <text evidence="1">Belongs to the TRIAP1/MDM35 family.</text>
</comment>
<dbReference type="STRING" id="126957.T1J6E1"/>
<dbReference type="eggNOG" id="KOG3481">
    <property type="taxonomic scope" value="Eukaryota"/>
</dbReference>
<evidence type="ECO:0000256" key="1">
    <source>
        <dbReference type="ARBA" id="ARBA00006196"/>
    </source>
</evidence>
<keyword evidence="5" id="KW-1185">Reference proteome</keyword>
<dbReference type="Pfam" id="PF05254">
    <property type="entry name" value="UPF0203"/>
    <property type="match status" value="1"/>
</dbReference>
<reference evidence="4" key="2">
    <citation type="submission" date="2015-02" db="UniProtKB">
        <authorList>
            <consortium name="EnsemblMetazoa"/>
        </authorList>
    </citation>
    <scope>IDENTIFICATION</scope>
</reference>
<dbReference type="PhylomeDB" id="T1J6E1"/>
<dbReference type="GO" id="GO:0005758">
    <property type="term" value="C:mitochondrial intermembrane space"/>
    <property type="evidence" value="ECO:0007669"/>
    <property type="project" value="TreeGrafter"/>
</dbReference>
<dbReference type="HOGENOM" id="CLU_101473_4_0_1"/>
<dbReference type="GO" id="GO:0045332">
    <property type="term" value="P:phospholipid translocation"/>
    <property type="evidence" value="ECO:0007669"/>
    <property type="project" value="TreeGrafter"/>
</dbReference>
<reference evidence="5" key="1">
    <citation type="submission" date="2011-05" db="EMBL/GenBank/DDBJ databases">
        <authorList>
            <person name="Richards S.R."/>
            <person name="Qu J."/>
            <person name="Jiang H."/>
            <person name="Jhangiani S.N."/>
            <person name="Agravi P."/>
            <person name="Goodspeed R."/>
            <person name="Gross S."/>
            <person name="Mandapat C."/>
            <person name="Jackson L."/>
            <person name="Mathew T."/>
            <person name="Pu L."/>
            <person name="Thornton R."/>
            <person name="Saada N."/>
            <person name="Wilczek-Boney K.B."/>
            <person name="Lee S."/>
            <person name="Kovar C."/>
            <person name="Wu Y."/>
            <person name="Scherer S.E."/>
            <person name="Worley K.C."/>
            <person name="Muzny D.M."/>
            <person name="Gibbs R."/>
        </authorList>
    </citation>
    <scope>NUCLEOTIDE SEQUENCE</scope>
    <source>
        <strain evidence="5">Brora</strain>
    </source>
</reference>
<accession>T1J6E1</accession>
<evidence type="ECO:0008006" key="6">
    <source>
        <dbReference type="Google" id="ProtNLM"/>
    </source>
</evidence>
<comment type="catalytic activity">
    <reaction evidence="3">
        <text>a 1,2-diacyl-sn-glycero-3-phosphate(in) = a 1,2-diacyl-sn-glycero-3-phosphate(out)</text>
        <dbReference type="Rhea" id="RHEA:36435"/>
        <dbReference type="ChEBI" id="CHEBI:58608"/>
    </reaction>
</comment>
<dbReference type="EnsemblMetazoa" id="SMAR009210-RA">
    <property type="protein sequence ID" value="SMAR009210-PA"/>
    <property type="gene ID" value="SMAR009210"/>
</dbReference>
<evidence type="ECO:0000256" key="3">
    <source>
        <dbReference type="ARBA" id="ARBA00023706"/>
    </source>
</evidence>
<dbReference type="GO" id="GO:1990050">
    <property type="term" value="F:phosphatidic acid transfer activity"/>
    <property type="evidence" value="ECO:0007669"/>
    <property type="project" value="TreeGrafter"/>
</dbReference>
<dbReference type="Proteomes" id="UP000014500">
    <property type="component" value="Unassembled WGS sequence"/>
</dbReference>
<dbReference type="GO" id="GO:0005829">
    <property type="term" value="C:cytosol"/>
    <property type="evidence" value="ECO:0007669"/>
    <property type="project" value="TreeGrafter"/>
</dbReference>
<sequence>MNSVGEECNELKKTYDACFNKWFAERFLKGDTEDVCSPLFKAYQTCVKEAIKRNNISLSGTSKSMKSDHDEQKG</sequence>
<dbReference type="PANTHER" id="PTHR46403:SF1">
    <property type="entry name" value="TP53-REGULATED INHIBITOR OF APOPTOSIS 1"/>
    <property type="match status" value="1"/>
</dbReference>
<organism evidence="4 5">
    <name type="scientific">Strigamia maritima</name>
    <name type="common">European centipede</name>
    <name type="synonym">Geophilus maritimus</name>
    <dbReference type="NCBI Taxonomy" id="126957"/>
    <lineage>
        <taxon>Eukaryota</taxon>
        <taxon>Metazoa</taxon>
        <taxon>Ecdysozoa</taxon>
        <taxon>Arthropoda</taxon>
        <taxon>Myriapoda</taxon>
        <taxon>Chilopoda</taxon>
        <taxon>Pleurostigmophora</taxon>
        <taxon>Geophilomorpha</taxon>
        <taxon>Linotaeniidae</taxon>
        <taxon>Strigamia</taxon>
    </lineage>
</organism>
<evidence type="ECO:0000313" key="4">
    <source>
        <dbReference type="EnsemblMetazoa" id="SMAR009210-PA"/>
    </source>
</evidence>
<dbReference type="EMBL" id="JH431878">
    <property type="status" value="NOT_ANNOTATED_CDS"/>
    <property type="molecule type" value="Genomic_DNA"/>
</dbReference>
<keyword evidence="2" id="KW-1015">Disulfide bond</keyword>
<dbReference type="PROSITE" id="PS51808">
    <property type="entry name" value="CHCH"/>
    <property type="match status" value="1"/>
</dbReference>
<dbReference type="AlphaFoldDB" id="T1J6E1"/>
<dbReference type="OMA" id="KHKYDQC"/>
<dbReference type="GO" id="GO:0005634">
    <property type="term" value="C:nucleus"/>
    <property type="evidence" value="ECO:0007669"/>
    <property type="project" value="TreeGrafter"/>
</dbReference>
<dbReference type="PANTHER" id="PTHR46403">
    <property type="entry name" value="TP53-REGULATED INHIBITOR OF APOPTOSIS 1"/>
    <property type="match status" value="1"/>
</dbReference>
<protein>
    <recommendedName>
        <fullName evidence="6">TP53 regulated inhibitor of apoptosis 1</fullName>
    </recommendedName>
</protein>
<dbReference type="InterPro" id="IPR007918">
    <property type="entry name" value="MDM35_apoptosis"/>
</dbReference>